<dbReference type="RefSeq" id="WP_094603973.1">
    <property type="nucleotide sequence ID" value="NZ_CP155573.1"/>
</dbReference>
<evidence type="ECO:0000259" key="1">
    <source>
        <dbReference type="Pfam" id="PF12674"/>
    </source>
</evidence>
<dbReference type="Proteomes" id="UP000216752">
    <property type="component" value="Chromosome"/>
</dbReference>
<keyword evidence="3" id="KW-1185">Reference proteome</keyword>
<proteinExistence type="predicted"/>
<sequence length="85" mass="9738">MEKFCQSCGMPLSGQEELLGTTASGSKTEEYCIYCYENGQFKQPDLTLEGMIEVCLPHMKENGMTEAAARRLLREHLPNLKRWHK</sequence>
<feature type="domain" description="Putative zinc ribbon" evidence="1">
    <location>
        <begin position="4"/>
        <end position="83"/>
    </location>
</feature>
<dbReference type="InterPro" id="IPR025868">
    <property type="entry name" value="Zn_ribbon_dom_put"/>
</dbReference>
<organism evidence="2 3">
    <name type="scientific">Sporomusa silvacetica DSM 10669</name>
    <dbReference type="NCBI Taxonomy" id="1123289"/>
    <lineage>
        <taxon>Bacteria</taxon>
        <taxon>Bacillati</taxon>
        <taxon>Bacillota</taxon>
        <taxon>Negativicutes</taxon>
        <taxon>Selenomonadales</taxon>
        <taxon>Sporomusaceae</taxon>
        <taxon>Sporomusa</taxon>
    </lineage>
</organism>
<protein>
    <recommendedName>
        <fullName evidence="1">Putative zinc ribbon domain-containing protein</fullName>
    </recommendedName>
</protein>
<dbReference type="Pfam" id="PF12674">
    <property type="entry name" value="Zn_ribbon_2"/>
    <property type="match status" value="1"/>
</dbReference>
<gene>
    <name evidence="2" type="ORF">SPSIL_043980</name>
</gene>
<name>A0ABZ3IRV6_9FIRM</name>
<evidence type="ECO:0000313" key="2">
    <source>
        <dbReference type="EMBL" id="XFO68178.1"/>
    </source>
</evidence>
<dbReference type="EMBL" id="CP155573">
    <property type="protein sequence ID" value="XFO68178.1"/>
    <property type="molecule type" value="Genomic_DNA"/>
</dbReference>
<reference evidence="2" key="1">
    <citation type="submission" date="2024-05" db="EMBL/GenBank/DDBJ databases">
        <title>Isolation and characterization of Sporomusa carbonis sp. nov., a carboxydotrophic hydrogenogen in the genus of Sporomusa isolated from a charcoal burning pile.</title>
        <authorList>
            <person name="Boeer T."/>
            <person name="Rosenbaum F."/>
            <person name="Eysell L."/>
            <person name="Mueller V."/>
            <person name="Daniel R."/>
            <person name="Poehlein A."/>
        </authorList>
    </citation>
    <scope>NUCLEOTIDE SEQUENCE [LARGE SCALE GENOMIC DNA]</scope>
    <source>
        <strain evidence="2">DSM 10669</strain>
    </source>
</reference>
<accession>A0ABZ3IRV6</accession>
<evidence type="ECO:0000313" key="3">
    <source>
        <dbReference type="Proteomes" id="UP000216752"/>
    </source>
</evidence>